<accession>A0A8S2RL15</accession>
<dbReference type="AlphaFoldDB" id="A0A8S2RL15"/>
<evidence type="ECO:0000256" key="5">
    <source>
        <dbReference type="ARBA" id="ARBA00023136"/>
    </source>
</evidence>
<proteinExistence type="inferred from homology"/>
<comment type="caution">
    <text evidence="8">The sequence shown here is derived from an EMBL/GenBank/DDBJ whole genome shotgun (WGS) entry which is preliminary data.</text>
</comment>
<comment type="subcellular location">
    <subcellularLocation>
        <location evidence="1">Membrane</location>
    </subcellularLocation>
</comment>
<feature type="transmembrane region" description="Helical" evidence="6">
    <location>
        <begin position="107"/>
        <end position="128"/>
    </location>
</feature>
<evidence type="ECO:0000313" key="7">
    <source>
        <dbReference type="EMBL" id="CAF1357124.1"/>
    </source>
</evidence>
<keyword evidence="4 6" id="KW-1133">Transmembrane helix</keyword>
<reference evidence="8" key="1">
    <citation type="submission" date="2021-02" db="EMBL/GenBank/DDBJ databases">
        <authorList>
            <person name="Nowell W R."/>
        </authorList>
    </citation>
    <scope>NUCLEOTIDE SEQUENCE</scope>
</reference>
<dbReference type="InterPro" id="IPR007593">
    <property type="entry name" value="CD225/Dispanin_fam"/>
</dbReference>
<feature type="non-terminal residue" evidence="8">
    <location>
        <position position="1"/>
    </location>
</feature>
<dbReference type="Pfam" id="PF04505">
    <property type="entry name" value="CD225"/>
    <property type="match status" value="1"/>
</dbReference>
<evidence type="ECO:0000313" key="8">
    <source>
        <dbReference type="EMBL" id="CAF4167352.1"/>
    </source>
</evidence>
<evidence type="ECO:0000256" key="3">
    <source>
        <dbReference type="ARBA" id="ARBA00022692"/>
    </source>
</evidence>
<gene>
    <name evidence="7" type="ORF">OVA965_LOCUS31066</name>
    <name evidence="8" type="ORF">TMI583_LOCUS31886</name>
</gene>
<protein>
    <submittedName>
        <fullName evidence="8">Uncharacterized protein</fullName>
    </submittedName>
</protein>
<keyword evidence="3 6" id="KW-0812">Transmembrane</keyword>
<sequence>YLREKKRAYLNVKKDKFILLKVDKRTKTMYFSSKSQPYIHSTNLIDDNHYLPGSARDNLCLAFFSCLCCFPIGLAALIRSIQSYELLSQHNAVYWPGLAEYYGRESFRLSILAILFGFLRCLGCLGVLGYLGALVCLGCLGVLDFWYVWVFWDIWVFWDVWDVLRK</sequence>
<feature type="transmembrane region" description="Helical" evidence="6">
    <location>
        <begin position="135"/>
        <end position="158"/>
    </location>
</feature>
<dbReference type="Proteomes" id="UP000677228">
    <property type="component" value="Unassembled WGS sequence"/>
</dbReference>
<organism evidence="8 9">
    <name type="scientific">Didymodactylos carnosus</name>
    <dbReference type="NCBI Taxonomy" id="1234261"/>
    <lineage>
        <taxon>Eukaryota</taxon>
        <taxon>Metazoa</taxon>
        <taxon>Spiralia</taxon>
        <taxon>Gnathifera</taxon>
        <taxon>Rotifera</taxon>
        <taxon>Eurotatoria</taxon>
        <taxon>Bdelloidea</taxon>
        <taxon>Philodinida</taxon>
        <taxon>Philodinidae</taxon>
        <taxon>Didymodactylos</taxon>
    </lineage>
</organism>
<dbReference type="EMBL" id="CAJNOK010023045">
    <property type="protein sequence ID" value="CAF1357124.1"/>
    <property type="molecule type" value="Genomic_DNA"/>
</dbReference>
<comment type="similarity">
    <text evidence="2">Belongs to the CD225/Dispanin family.</text>
</comment>
<evidence type="ECO:0000256" key="2">
    <source>
        <dbReference type="ARBA" id="ARBA00006843"/>
    </source>
</evidence>
<evidence type="ECO:0000256" key="6">
    <source>
        <dbReference type="SAM" id="Phobius"/>
    </source>
</evidence>
<name>A0A8S2RL15_9BILA</name>
<dbReference type="GO" id="GO:0016020">
    <property type="term" value="C:membrane"/>
    <property type="evidence" value="ECO:0007669"/>
    <property type="project" value="UniProtKB-SubCell"/>
</dbReference>
<dbReference type="EMBL" id="CAJOBA010044694">
    <property type="protein sequence ID" value="CAF4167352.1"/>
    <property type="molecule type" value="Genomic_DNA"/>
</dbReference>
<evidence type="ECO:0000313" key="9">
    <source>
        <dbReference type="Proteomes" id="UP000682733"/>
    </source>
</evidence>
<dbReference type="Proteomes" id="UP000682733">
    <property type="component" value="Unassembled WGS sequence"/>
</dbReference>
<feature type="transmembrane region" description="Helical" evidence="6">
    <location>
        <begin position="59"/>
        <end position="78"/>
    </location>
</feature>
<evidence type="ECO:0000256" key="1">
    <source>
        <dbReference type="ARBA" id="ARBA00004370"/>
    </source>
</evidence>
<keyword evidence="5 6" id="KW-0472">Membrane</keyword>
<evidence type="ECO:0000256" key="4">
    <source>
        <dbReference type="ARBA" id="ARBA00022989"/>
    </source>
</evidence>